<dbReference type="Pfam" id="PF00266">
    <property type="entry name" value="Aminotran_5"/>
    <property type="match status" value="1"/>
</dbReference>
<reference evidence="2 3" key="1">
    <citation type="submission" date="2017-04" db="EMBL/GenBank/DDBJ databases">
        <title>Novel microbial lineages endemic to geothermal iron-oxide mats fill important gaps in the evolutionary history of Archaea.</title>
        <authorList>
            <person name="Jay Z.J."/>
            <person name="Beam J.P."/>
            <person name="Dlakic M."/>
            <person name="Rusch D.B."/>
            <person name="Kozubal M.A."/>
            <person name="Inskeep W.P."/>
        </authorList>
    </citation>
    <scope>NUCLEOTIDE SEQUENCE [LARGE SCALE GENOMIC DNA]</scope>
    <source>
        <strain evidence="2">ECH_B_SAG-M15</strain>
    </source>
</reference>
<dbReference type="InterPro" id="IPR015424">
    <property type="entry name" value="PyrdxlP-dep_Trfase"/>
</dbReference>
<protein>
    <recommendedName>
        <fullName evidence="1">Aminotransferase class V domain-containing protein</fullName>
    </recommendedName>
</protein>
<dbReference type="Gene3D" id="3.40.640.10">
    <property type="entry name" value="Type I PLP-dependent aspartate aminotransferase-like (Major domain)"/>
    <property type="match status" value="1"/>
</dbReference>
<dbReference type="EMBL" id="NEXJ01000075">
    <property type="protein sequence ID" value="PSN90642.1"/>
    <property type="molecule type" value="Genomic_DNA"/>
</dbReference>
<dbReference type="InterPro" id="IPR015421">
    <property type="entry name" value="PyrdxlP-dep_Trfase_major"/>
</dbReference>
<sequence length="382" mass="42838">MSPPTDIGVVCFLNHFEILTKKVYLAACSHSPLHRAMVESLEEYRRDLEEYGNPWDLWVEKVGEAKELFARLIGAKRDEVAPSFSVSTALDTLLSAFKYNSRNELLTSDLEYPTTNFILLAQQKRGARVTTLRAEDYTITPEDYTMRLTPKTRLVTAIHVSSINGFKQEVEEIVRLSHAAGAEVYVDSYQAAGNMVIDVRKMDVDYLTSGTLKYLLGLPGLAFLYVREDIIPTLEPEYTGWFSQKDPFLFGASSLNYADNADRFQSGTWSVPSIYAGIAGLKTILEVGVENIEKRVSTLTRRALEFGDSLGLHSISPMDDARRGAIVSFFVKNPHQLELKLNRMGFVTSSRGIGLRLAPHFYNTEDEIERAVEAIANAQTRS</sequence>
<dbReference type="InterPro" id="IPR000192">
    <property type="entry name" value="Aminotrans_V_dom"/>
</dbReference>
<comment type="caution">
    <text evidence="2">The sequence shown here is derived from an EMBL/GenBank/DDBJ whole genome shotgun (WGS) entry which is preliminary data.</text>
</comment>
<evidence type="ECO:0000259" key="1">
    <source>
        <dbReference type="Pfam" id="PF00266"/>
    </source>
</evidence>
<dbReference type="Gene3D" id="3.90.1150.10">
    <property type="entry name" value="Aspartate Aminotransferase, domain 1"/>
    <property type="match status" value="1"/>
</dbReference>
<evidence type="ECO:0000313" key="2">
    <source>
        <dbReference type="EMBL" id="PSN90642.1"/>
    </source>
</evidence>
<dbReference type="Proteomes" id="UP000240490">
    <property type="component" value="Unassembled WGS sequence"/>
</dbReference>
<gene>
    <name evidence="2" type="ORF">B9Q08_04330</name>
</gene>
<evidence type="ECO:0000313" key="3">
    <source>
        <dbReference type="Proteomes" id="UP000240490"/>
    </source>
</evidence>
<name>A0A2R6AW83_9ARCH</name>
<dbReference type="SUPFAM" id="SSF53383">
    <property type="entry name" value="PLP-dependent transferases"/>
    <property type="match status" value="1"/>
</dbReference>
<dbReference type="PANTHER" id="PTHR43586">
    <property type="entry name" value="CYSTEINE DESULFURASE"/>
    <property type="match status" value="1"/>
</dbReference>
<dbReference type="InterPro" id="IPR015422">
    <property type="entry name" value="PyrdxlP-dep_Trfase_small"/>
</dbReference>
<dbReference type="PANTHER" id="PTHR43586:SF15">
    <property type="entry name" value="BLR3095 PROTEIN"/>
    <property type="match status" value="1"/>
</dbReference>
<feature type="domain" description="Aminotransferase class V" evidence="1">
    <location>
        <begin position="60"/>
        <end position="343"/>
    </location>
</feature>
<organism evidence="2 3">
    <name type="scientific">Candidatus Marsarchaeota G2 archaeon ECH_B_SAG-M15</name>
    <dbReference type="NCBI Taxonomy" id="1978162"/>
    <lineage>
        <taxon>Archaea</taxon>
        <taxon>Candidatus Marsarchaeota</taxon>
        <taxon>Candidatus Marsarchaeota group 2</taxon>
    </lineage>
</organism>
<accession>A0A2R6AW83</accession>
<dbReference type="AlphaFoldDB" id="A0A2R6AW83"/>
<proteinExistence type="predicted"/>